<feature type="domain" description="N-acetyltransferase" evidence="4">
    <location>
        <begin position="125"/>
        <end position="275"/>
    </location>
</feature>
<dbReference type="InterPro" id="IPR011095">
    <property type="entry name" value="Dala_Dala_lig_C"/>
</dbReference>
<dbReference type="SUPFAM" id="SSF55729">
    <property type="entry name" value="Acyl-CoA N-acyltransferases (Nat)"/>
    <property type="match status" value="1"/>
</dbReference>
<dbReference type="InterPro" id="IPR016181">
    <property type="entry name" value="Acyl_CoA_acyltransferase"/>
</dbReference>
<reference evidence="5 6" key="1">
    <citation type="submission" date="2015-12" db="EMBL/GenBank/DDBJ databases">
        <title>Genome sequence of Oceanibaculum pacificum MCCC 1A02656.</title>
        <authorList>
            <person name="Lu L."/>
            <person name="Lai Q."/>
            <person name="Shao Z."/>
            <person name="Qian P."/>
        </authorList>
    </citation>
    <scope>NUCLEOTIDE SEQUENCE [LARGE SCALE GENOMIC DNA]</scope>
    <source>
        <strain evidence="5 6">MCCC 1A02656</strain>
    </source>
</reference>
<dbReference type="GO" id="GO:0009432">
    <property type="term" value="P:SOS response"/>
    <property type="evidence" value="ECO:0007669"/>
    <property type="project" value="TreeGrafter"/>
</dbReference>
<dbReference type="STRING" id="580166.AUP43_15755"/>
<feature type="domain" description="ATP-grasp" evidence="3">
    <location>
        <begin position="344"/>
        <end position="587"/>
    </location>
</feature>
<dbReference type="GO" id="GO:0005524">
    <property type="term" value="F:ATP binding"/>
    <property type="evidence" value="ECO:0007669"/>
    <property type="project" value="UniProtKB-UniRule"/>
</dbReference>
<dbReference type="GO" id="GO:0016747">
    <property type="term" value="F:acyltransferase activity, transferring groups other than amino-acyl groups"/>
    <property type="evidence" value="ECO:0007669"/>
    <property type="project" value="InterPro"/>
</dbReference>
<dbReference type="GO" id="GO:0046872">
    <property type="term" value="F:metal ion binding"/>
    <property type="evidence" value="ECO:0007669"/>
    <property type="project" value="InterPro"/>
</dbReference>
<keyword evidence="6" id="KW-1185">Reference proteome</keyword>
<dbReference type="Gene3D" id="3.30.470.20">
    <property type="entry name" value="ATP-grasp fold, B domain"/>
    <property type="match status" value="2"/>
</dbReference>
<evidence type="ECO:0000256" key="2">
    <source>
        <dbReference type="PROSITE-ProRule" id="PRU00409"/>
    </source>
</evidence>
<dbReference type="PROSITE" id="PS51186">
    <property type="entry name" value="GNAT"/>
    <property type="match status" value="1"/>
</dbReference>
<dbReference type="Proteomes" id="UP000076400">
    <property type="component" value="Unassembled WGS sequence"/>
</dbReference>
<evidence type="ECO:0000256" key="1">
    <source>
        <dbReference type="ARBA" id="ARBA00022598"/>
    </source>
</evidence>
<dbReference type="GO" id="GO:0018169">
    <property type="term" value="F:ribosomal S6-glutamic acid ligase activity"/>
    <property type="evidence" value="ECO:0007669"/>
    <property type="project" value="TreeGrafter"/>
</dbReference>
<dbReference type="Pfam" id="PF00583">
    <property type="entry name" value="Acetyltransf_1"/>
    <property type="match status" value="1"/>
</dbReference>
<dbReference type="AlphaFoldDB" id="A0A154WGI8"/>
<dbReference type="InterPro" id="IPR017534">
    <property type="entry name" value="GNAT-acetyltransferase"/>
</dbReference>
<evidence type="ECO:0000313" key="5">
    <source>
        <dbReference type="EMBL" id="KZD12641.1"/>
    </source>
</evidence>
<dbReference type="GO" id="GO:0008716">
    <property type="term" value="F:D-alanine-D-alanine ligase activity"/>
    <property type="evidence" value="ECO:0007669"/>
    <property type="project" value="InterPro"/>
</dbReference>
<keyword evidence="5" id="KW-0808">Transferase</keyword>
<gene>
    <name evidence="5" type="ORF">AUP43_15755</name>
</gene>
<evidence type="ECO:0000259" key="3">
    <source>
        <dbReference type="PROSITE" id="PS50975"/>
    </source>
</evidence>
<dbReference type="PROSITE" id="PS50975">
    <property type="entry name" value="ATP_GRASP"/>
    <property type="match status" value="1"/>
</dbReference>
<accession>A0A154WGI8</accession>
<dbReference type="PANTHER" id="PTHR21621:SF0">
    <property type="entry name" value="BETA-CITRYLGLUTAMATE SYNTHASE B-RELATED"/>
    <property type="match status" value="1"/>
</dbReference>
<dbReference type="NCBIfam" id="TIGR03103">
    <property type="entry name" value="trio_acet_GNAT"/>
    <property type="match status" value="1"/>
</dbReference>
<dbReference type="Pfam" id="PF07478">
    <property type="entry name" value="Dala_Dala_lig_C"/>
    <property type="match status" value="1"/>
</dbReference>
<keyword evidence="1" id="KW-0436">Ligase</keyword>
<dbReference type="PANTHER" id="PTHR21621">
    <property type="entry name" value="RIBOSOMAL PROTEIN S6 MODIFICATION PROTEIN"/>
    <property type="match status" value="1"/>
</dbReference>
<dbReference type="Gene3D" id="3.30.1490.20">
    <property type="entry name" value="ATP-grasp fold, A domain"/>
    <property type="match status" value="1"/>
</dbReference>
<dbReference type="SUPFAM" id="SSF56059">
    <property type="entry name" value="Glutathione synthetase ATP-binding domain-like"/>
    <property type="match status" value="1"/>
</dbReference>
<name>A0A154WGI8_9PROT</name>
<dbReference type="GO" id="GO:0005737">
    <property type="term" value="C:cytoplasm"/>
    <property type="evidence" value="ECO:0007669"/>
    <property type="project" value="TreeGrafter"/>
</dbReference>
<protein>
    <submittedName>
        <fullName evidence="5">GNAT family acetyltransferase</fullName>
    </submittedName>
</protein>
<dbReference type="InterPro" id="IPR011761">
    <property type="entry name" value="ATP-grasp"/>
</dbReference>
<keyword evidence="2" id="KW-0067">ATP-binding</keyword>
<dbReference type="Gene3D" id="3.40.630.30">
    <property type="match status" value="1"/>
</dbReference>
<sequence>MIQAARVPAQRRVRNVSERLQRHTAVSVRESSRQGERRQGEDWPVNVSIDCGWGQLIFAHTFTDAQALVQVLREEPSGRRDIAFYVHEPHVLLAKAPQALFLDPSHTYRLQMSGYRASRRRPKGFAVRRLRTLADAQAVNDIYAARGMVQVEPSFLWGNRMKKHLTFLVAEDMATGKVVAAVTGIDHVNAFKDPENGSSLWSLAVDPQTAYPGVGEAMVRHLAEHFAARGRAYMDLSVMHDNDQAIALYEKLGFQRVPVFAVKIKNTINERLFVGPPVEEKLNPYAMLLVDEARRRGIGVEVLDAEGGFFRLIHGGRSILCRESLSELTTAVAMSRCDDKAVTRRLMEKAGLRVPAQRTAGDLEADIAFLKEHGAVVVKPARGEQGRGISVDVRGVEALKSAIELARRTCETVLIEELVKGDDLRLVVIGFKVVAAAMRRPPCVTGTGQHTVEQLIEKLSRRRAAATGGESHIPMDLETERCVMMGGYELDSILPEGETLLVRKTANLHTGGTIHDVTDRLHPKLVEAAVKAAREIDIPVVGMDFIVTRPEEPDYAIIEANERPGLANHEPQPTAERFIDLLFPQTAIDRWPPKDMR</sequence>
<comment type="caution">
    <text evidence="5">The sequence shown here is derived from an EMBL/GenBank/DDBJ whole genome shotgun (WGS) entry which is preliminary data.</text>
</comment>
<evidence type="ECO:0000313" key="6">
    <source>
        <dbReference type="Proteomes" id="UP000076400"/>
    </source>
</evidence>
<proteinExistence type="predicted"/>
<dbReference type="InterPro" id="IPR013815">
    <property type="entry name" value="ATP_grasp_subdomain_1"/>
</dbReference>
<dbReference type="RefSeq" id="WP_067551682.1">
    <property type="nucleotide sequence ID" value="NZ_LPXN01000010.1"/>
</dbReference>
<dbReference type="OrthoDB" id="9803907at2"/>
<dbReference type="InterPro" id="IPR000182">
    <property type="entry name" value="GNAT_dom"/>
</dbReference>
<dbReference type="EMBL" id="LPXN01000010">
    <property type="protein sequence ID" value="KZD12641.1"/>
    <property type="molecule type" value="Genomic_DNA"/>
</dbReference>
<organism evidence="5 6">
    <name type="scientific">Oceanibaculum pacificum</name>
    <dbReference type="NCBI Taxonomy" id="580166"/>
    <lineage>
        <taxon>Bacteria</taxon>
        <taxon>Pseudomonadati</taxon>
        <taxon>Pseudomonadota</taxon>
        <taxon>Alphaproteobacteria</taxon>
        <taxon>Rhodospirillales</taxon>
        <taxon>Oceanibaculaceae</taxon>
        <taxon>Oceanibaculum</taxon>
    </lineage>
</organism>
<keyword evidence="2" id="KW-0547">Nucleotide-binding</keyword>
<evidence type="ECO:0000259" key="4">
    <source>
        <dbReference type="PROSITE" id="PS51186"/>
    </source>
</evidence>